<keyword evidence="1" id="KW-0812">Transmembrane</keyword>
<evidence type="ECO:0000313" key="3">
    <source>
        <dbReference type="Proteomes" id="UP001219389"/>
    </source>
</evidence>
<comment type="caution">
    <text evidence="2">The sequence shown here is derived from an EMBL/GenBank/DDBJ whole genome shotgun (WGS) entry which is preliminary data.</text>
</comment>
<feature type="transmembrane region" description="Helical" evidence="1">
    <location>
        <begin position="123"/>
        <end position="143"/>
    </location>
</feature>
<evidence type="ECO:0008006" key="4">
    <source>
        <dbReference type="Google" id="ProtNLM"/>
    </source>
</evidence>
<protein>
    <recommendedName>
        <fullName evidence="4">O-antigen ligase family protein</fullName>
    </recommendedName>
</protein>
<proteinExistence type="predicted"/>
<organism evidence="2 3">
    <name type="scientific">Bacteroides ovatus</name>
    <dbReference type="NCBI Taxonomy" id="28116"/>
    <lineage>
        <taxon>Bacteria</taxon>
        <taxon>Pseudomonadati</taxon>
        <taxon>Bacteroidota</taxon>
        <taxon>Bacteroidia</taxon>
        <taxon>Bacteroidales</taxon>
        <taxon>Bacteroidaceae</taxon>
        <taxon>Bacteroides</taxon>
    </lineage>
</organism>
<evidence type="ECO:0000313" key="2">
    <source>
        <dbReference type="EMBL" id="MDC2744908.1"/>
    </source>
</evidence>
<accession>A0AAW6HKH7</accession>
<sequence length="195" mass="23116">ICLRKRLIDRHYEDICPFLFVFSRDLVYFLFSRNVKVVYKFFISSLMALLIVFSMQNTMTRLLIWDRLEYDKTQGMISGDNRADSSLKSYFNSIQGTSQYWWGVDNKRQLANFSDSAGYRNAILSNGAVVCIMYLLFFVLYALNRIKSIWYILIFITLLLATLYQRPGLFSVNYIFLFSMYIVMHDKRENIKLNP</sequence>
<feature type="transmembrane region" description="Helical" evidence="1">
    <location>
        <begin position="149"/>
        <end position="182"/>
    </location>
</feature>
<reference evidence="2" key="1">
    <citation type="submission" date="2022-10" db="EMBL/GenBank/DDBJ databases">
        <title>Human gut microbiome strain richness.</title>
        <authorList>
            <person name="Chen-Liaw A."/>
        </authorList>
    </citation>
    <scope>NUCLEOTIDE SEQUENCE</scope>
    <source>
        <strain evidence="2">BSD2780120875st1_E1_BSD2780120875_150330</strain>
    </source>
</reference>
<gene>
    <name evidence="2" type="ORF">PO382_22145</name>
</gene>
<evidence type="ECO:0000256" key="1">
    <source>
        <dbReference type="SAM" id="Phobius"/>
    </source>
</evidence>
<feature type="non-terminal residue" evidence="2">
    <location>
        <position position="1"/>
    </location>
</feature>
<dbReference type="AlphaFoldDB" id="A0AAW6HKH7"/>
<dbReference type="Proteomes" id="UP001219389">
    <property type="component" value="Unassembled WGS sequence"/>
</dbReference>
<dbReference type="EMBL" id="JAQNZF010000040">
    <property type="protein sequence ID" value="MDC2744908.1"/>
    <property type="molecule type" value="Genomic_DNA"/>
</dbReference>
<keyword evidence="1" id="KW-1133">Transmembrane helix</keyword>
<name>A0AAW6HKH7_BACOV</name>
<keyword evidence="1" id="KW-0472">Membrane</keyword>
<feature type="transmembrane region" description="Helical" evidence="1">
    <location>
        <begin position="37"/>
        <end position="55"/>
    </location>
</feature>